<evidence type="ECO:0000313" key="2">
    <source>
        <dbReference type="Proteomes" id="UP000536685"/>
    </source>
</evidence>
<protein>
    <submittedName>
        <fullName evidence="1">Putative membrane protein</fullName>
    </submittedName>
</protein>
<dbReference type="AlphaFoldDB" id="A0A841ALX0"/>
<dbReference type="EMBL" id="JACHMJ010000001">
    <property type="protein sequence ID" value="MBB5842633.1"/>
    <property type="molecule type" value="Genomic_DNA"/>
</dbReference>
<organism evidence="1 2">
    <name type="scientific">Conyzicola lurida</name>
    <dbReference type="NCBI Taxonomy" id="1172621"/>
    <lineage>
        <taxon>Bacteria</taxon>
        <taxon>Bacillati</taxon>
        <taxon>Actinomycetota</taxon>
        <taxon>Actinomycetes</taxon>
        <taxon>Micrococcales</taxon>
        <taxon>Microbacteriaceae</taxon>
        <taxon>Conyzicola</taxon>
    </lineage>
</organism>
<comment type="caution">
    <text evidence="1">The sequence shown here is derived from an EMBL/GenBank/DDBJ whole genome shotgun (WGS) entry which is preliminary data.</text>
</comment>
<dbReference type="RefSeq" id="WP_184234126.1">
    <property type="nucleotide sequence ID" value="NZ_JACHMJ010000001.1"/>
</dbReference>
<dbReference type="Pfam" id="PF19850">
    <property type="entry name" value="DUF6325"/>
    <property type="match status" value="1"/>
</dbReference>
<dbReference type="Proteomes" id="UP000536685">
    <property type="component" value="Unassembled WGS sequence"/>
</dbReference>
<accession>A0A841ALX0</accession>
<name>A0A841ALX0_9MICO</name>
<proteinExistence type="predicted"/>
<reference evidence="1 2" key="1">
    <citation type="submission" date="2020-08" db="EMBL/GenBank/DDBJ databases">
        <title>Sequencing the genomes of 1000 actinobacteria strains.</title>
        <authorList>
            <person name="Klenk H.-P."/>
        </authorList>
    </citation>
    <scope>NUCLEOTIDE SEQUENCE [LARGE SCALE GENOMIC DNA]</scope>
    <source>
        <strain evidence="1 2">DSM 105784</strain>
    </source>
</reference>
<evidence type="ECO:0000313" key="1">
    <source>
        <dbReference type="EMBL" id="MBB5842633.1"/>
    </source>
</evidence>
<sequence>MSEFDYGPVELLLVAFPAGGPTPAVLEAISELIESETIRLLDLVIVSRSATGEITAVDIEDVSDEYGFGTVELEASGLASDDDIRELAEDLPLGSSAALLVVEMLWAKKLANRMSDAGGFVVHTDRIPALVVNAALAALAE</sequence>
<dbReference type="InterPro" id="IPR046288">
    <property type="entry name" value="DUF6325"/>
</dbReference>
<keyword evidence="2" id="KW-1185">Reference proteome</keyword>
<gene>
    <name evidence="1" type="ORF">HD599_000956</name>
</gene>